<name>A0AAN6YFY4_9PEZI</name>
<organism evidence="2 3">
    <name type="scientific">Rhypophila decipiens</name>
    <dbReference type="NCBI Taxonomy" id="261697"/>
    <lineage>
        <taxon>Eukaryota</taxon>
        <taxon>Fungi</taxon>
        <taxon>Dikarya</taxon>
        <taxon>Ascomycota</taxon>
        <taxon>Pezizomycotina</taxon>
        <taxon>Sordariomycetes</taxon>
        <taxon>Sordariomycetidae</taxon>
        <taxon>Sordariales</taxon>
        <taxon>Naviculisporaceae</taxon>
        <taxon>Rhypophila</taxon>
    </lineage>
</organism>
<comment type="caution">
    <text evidence="2">The sequence shown here is derived from an EMBL/GenBank/DDBJ whole genome shotgun (WGS) entry which is preliminary data.</text>
</comment>
<reference evidence="2" key="1">
    <citation type="journal article" date="2023" name="Mol. Phylogenet. Evol.">
        <title>Genome-scale phylogeny and comparative genomics of the fungal order Sordariales.</title>
        <authorList>
            <person name="Hensen N."/>
            <person name="Bonometti L."/>
            <person name="Westerberg I."/>
            <person name="Brannstrom I.O."/>
            <person name="Guillou S."/>
            <person name="Cros-Aarteil S."/>
            <person name="Calhoun S."/>
            <person name="Haridas S."/>
            <person name="Kuo A."/>
            <person name="Mondo S."/>
            <person name="Pangilinan J."/>
            <person name="Riley R."/>
            <person name="LaButti K."/>
            <person name="Andreopoulos B."/>
            <person name="Lipzen A."/>
            <person name="Chen C."/>
            <person name="Yan M."/>
            <person name="Daum C."/>
            <person name="Ng V."/>
            <person name="Clum A."/>
            <person name="Steindorff A."/>
            <person name="Ohm R.A."/>
            <person name="Martin F."/>
            <person name="Silar P."/>
            <person name="Natvig D.O."/>
            <person name="Lalanne C."/>
            <person name="Gautier V."/>
            <person name="Ament-Velasquez S.L."/>
            <person name="Kruys A."/>
            <person name="Hutchinson M.I."/>
            <person name="Powell A.J."/>
            <person name="Barry K."/>
            <person name="Miller A.N."/>
            <person name="Grigoriev I.V."/>
            <person name="Debuchy R."/>
            <person name="Gladieux P."/>
            <person name="Hiltunen Thoren M."/>
            <person name="Johannesson H."/>
        </authorList>
    </citation>
    <scope>NUCLEOTIDE SEQUENCE</scope>
    <source>
        <strain evidence="2">PSN293</strain>
    </source>
</reference>
<keyword evidence="1" id="KW-0472">Membrane</keyword>
<reference evidence="2" key="2">
    <citation type="submission" date="2023-05" db="EMBL/GenBank/DDBJ databases">
        <authorList>
            <consortium name="Lawrence Berkeley National Laboratory"/>
            <person name="Steindorff A."/>
            <person name="Hensen N."/>
            <person name="Bonometti L."/>
            <person name="Westerberg I."/>
            <person name="Brannstrom I.O."/>
            <person name="Guillou S."/>
            <person name="Cros-Aarteil S."/>
            <person name="Calhoun S."/>
            <person name="Haridas S."/>
            <person name="Kuo A."/>
            <person name="Mondo S."/>
            <person name="Pangilinan J."/>
            <person name="Riley R."/>
            <person name="Labutti K."/>
            <person name="Andreopoulos B."/>
            <person name="Lipzen A."/>
            <person name="Chen C."/>
            <person name="Yanf M."/>
            <person name="Daum C."/>
            <person name="Ng V."/>
            <person name="Clum A."/>
            <person name="Ohm R."/>
            <person name="Martin F."/>
            <person name="Silar P."/>
            <person name="Natvig D."/>
            <person name="Lalanne C."/>
            <person name="Gautier V."/>
            <person name="Ament-Velasquez S.L."/>
            <person name="Kruys A."/>
            <person name="Hutchinson M.I."/>
            <person name="Powell A.J."/>
            <person name="Barry K."/>
            <person name="Miller A.N."/>
            <person name="Grigoriev I.V."/>
            <person name="Debuchy R."/>
            <person name="Gladieux P."/>
            <person name="Thoren M.H."/>
            <person name="Johannesson H."/>
        </authorList>
    </citation>
    <scope>NUCLEOTIDE SEQUENCE</scope>
    <source>
        <strain evidence="2">PSN293</strain>
    </source>
</reference>
<gene>
    <name evidence="2" type="ORF">QBC37DRAFT_413826</name>
</gene>
<keyword evidence="1" id="KW-1133">Transmembrane helix</keyword>
<accession>A0AAN6YFY4</accession>
<sequence length="158" mass="16916">MSRTTKYKDHATRQPSPAFFHTATHFTFSEYQSTFDLPKMMFNKALLLAPFASIVSAGVYIAGFSDNSCNSGVGGTLISTNGGCHVFNTPYNRIQAAGGGSDSCFIELFYNRDCTNWVPSRVGPVNNPNLGSCIGPFPVTGGGFASPVRSARIINCPT</sequence>
<keyword evidence="1" id="KW-0812">Transmembrane</keyword>
<dbReference type="EMBL" id="MU858057">
    <property type="protein sequence ID" value="KAK4217753.1"/>
    <property type="molecule type" value="Genomic_DNA"/>
</dbReference>
<evidence type="ECO:0000313" key="3">
    <source>
        <dbReference type="Proteomes" id="UP001301769"/>
    </source>
</evidence>
<feature type="transmembrane region" description="Helical" evidence="1">
    <location>
        <begin position="45"/>
        <end position="63"/>
    </location>
</feature>
<evidence type="ECO:0000313" key="2">
    <source>
        <dbReference type="EMBL" id="KAK4217753.1"/>
    </source>
</evidence>
<protein>
    <submittedName>
        <fullName evidence="2">Uncharacterized protein</fullName>
    </submittedName>
</protein>
<dbReference type="AlphaFoldDB" id="A0AAN6YFY4"/>
<proteinExistence type="predicted"/>
<evidence type="ECO:0000256" key="1">
    <source>
        <dbReference type="SAM" id="Phobius"/>
    </source>
</evidence>
<dbReference type="Proteomes" id="UP001301769">
    <property type="component" value="Unassembled WGS sequence"/>
</dbReference>
<keyword evidence="3" id="KW-1185">Reference proteome</keyword>